<evidence type="ECO:0000256" key="2">
    <source>
        <dbReference type="ARBA" id="ARBA00022525"/>
    </source>
</evidence>
<name>A0A8B6EW90_MYTGA</name>
<dbReference type="EMBL" id="UYJE01005859">
    <property type="protein sequence ID" value="VDI41027.1"/>
    <property type="molecule type" value="Genomic_DNA"/>
</dbReference>
<gene>
    <name evidence="5" type="ORF">MGAL_10B026910</name>
</gene>
<dbReference type="GO" id="GO:0005576">
    <property type="term" value="C:extracellular region"/>
    <property type="evidence" value="ECO:0007669"/>
    <property type="project" value="UniProtKB-SubCell"/>
</dbReference>
<dbReference type="InterPro" id="IPR050392">
    <property type="entry name" value="Collagen/C1q_domain"/>
</dbReference>
<dbReference type="PRINTS" id="PR00007">
    <property type="entry name" value="COMPLEMNTC1Q"/>
</dbReference>
<keyword evidence="6" id="KW-1185">Reference proteome</keyword>
<evidence type="ECO:0000256" key="3">
    <source>
        <dbReference type="SAM" id="SignalP"/>
    </source>
</evidence>
<proteinExistence type="predicted"/>
<dbReference type="PANTHER" id="PTHR15427:SF50">
    <property type="entry name" value="COMPLEMENT C1Q TUMOR NECROSIS FACTOR-RELATED PROTEIN 2-LIKE"/>
    <property type="match status" value="1"/>
</dbReference>
<feature type="domain" description="C1q" evidence="4">
    <location>
        <begin position="49"/>
        <end position="180"/>
    </location>
</feature>
<reference evidence="5" key="1">
    <citation type="submission" date="2018-11" db="EMBL/GenBank/DDBJ databases">
        <authorList>
            <person name="Alioto T."/>
            <person name="Alioto T."/>
        </authorList>
    </citation>
    <scope>NUCLEOTIDE SEQUENCE</scope>
</reference>
<dbReference type="OrthoDB" id="6104610at2759"/>
<dbReference type="InterPro" id="IPR008983">
    <property type="entry name" value="Tumour_necrosis_fac-like_dom"/>
</dbReference>
<feature type="chain" id="PRO_5033013041" description="C1q domain-containing protein" evidence="3">
    <location>
        <begin position="25"/>
        <end position="180"/>
    </location>
</feature>
<dbReference type="PANTHER" id="PTHR15427">
    <property type="entry name" value="EMILIN ELASTIN MICROFIBRIL INTERFACE-LOCATED PROTEIN ELASTIN MICROFIBRIL INTERFACER"/>
    <property type="match status" value="1"/>
</dbReference>
<organism evidence="5 6">
    <name type="scientific">Mytilus galloprovincialis</name>
    <name type="common">Mediterranean mussel</name>
    <dbReference type="NCBI Taxonomy" id="29158"/>
    <lineage>
        <taxon>Eukaryota</taxon>
        <taxon>Metazoa</taxon>
        <taxon>Spiralia</taxon>
        <taxon>Lophotrochozoa</taxon>
        <taxon>Mollusca</taxon>
        <taxon>Bivalvia</taxon>
        <taxon>Autobranchia</taxon>
        <taxon>Pteriomorphia</taxon>
        <taxon>Mytilida</taxon>
        <taxon>Mytiloidea</taxon>
        <taxon>Mytilidae</taxon>
        <taxon>Mytilinae</taxon>
        <taxon>Mytilus</taxon>
    </lineage>
</organism>
<keyword evidence="2" id="KW-0964">Secreted</keyword>
<dbReference type="PROSITE" id="PS50871">
    <property type="entry name" value="C1Q"/>
    <property type="match status" value="1"/>
</dbReference>
<dbReference type="Proteomes" id="UP000596742">
    <property type="component" value="Unassembled WGS sequence"/>
</dbReference>
<dbReference type="AlphaFoldDB" id="A0A8B6EW90"/>
<evidence type="ECO:0000313" key="6">
    <source>
        <dbReference type="Proteomes" id="UP000596742"/>
    </source>
</evidence>
<dbReference type="InterPro" id="IPR001073">
    <property type="entry name" value="C1q_dom"/>
</dbReference>
<sequence>MGLLNVLVFSIMLYVLGSMHLVVGHTSCSTCTCAPVEDINCRCDCSRRCNKQQIGFLVRLNRALVNRPKGSDVIYDNVITNEGNGYNPSTEIFTASVEGLYSFSWTTTTRTNNYFYTFLAVNGNMIARNHAGPNTADISGSQTVVVHLKKNEKVNIKVQHNYIGQLMYGEGWSTFSGFMI</sequence>
<keyword evidence="3" id="KW-0732">Signal</keyword>
<dbReference type="Gene3D" id="2.60.120.40">
    <property type="match status" value="1"/>
</dbReference>
<evidence type="ECO:0000256" key="1">
    <source>
        <dbReference type="ARBA" id="ARBA00004613"/>
    </source>
</evidence>
<evidence type="ECO:0000313" key="5">
    <source>
        <dbReference type="EMBL" id="VDI41027.1"/>
    </source>
</evidence>
<dbReference type="SMART" id="SM00110">
    <property type="entry name" value="C1Q"/>
    <property type="match status" value="1"/>
</dbReference>
<dbReference type="Pfam" id="PF00386">
    <property type="entry name" value="C1q"/>
    <property type="match status" value="1"/>
</dbReference>
<dbReference type="SUPFAM" id="SSF49842">
    <property type="entry name" value="TNF-like"/>
    <property type="match status" value="1"/>
</dbReference>
<accession>A0A8B6EW90</accession>
<comment type="caution">
    <text evidence="5">The sequence shown here is derived from an EMBL/GenBank/DDBJ whole genome shotgun (WGS) entry which is preliminary data.</text>
</comment>
<evidence type="ECO:0000259" key="4">
    <source>
        <dbReference type="PROSITE" id="PS50871"/>
    </source>
</evidence>
<comment type="subcellular location">
    <subcellularLocation>
        <location evidence="1">Secreted</location>
    </subcellularLocation>
</comment>
<feature type="signal peptide" evidence="3">
    <location>
        <begin position="1"/>
        <end position="24"/>
    </location>
</feature>
<protein>
    <recommendedName>
        <fullName evidence="4">C1q domain-containing protein</fullName>
    </recommendedName>
</protein>